<evidence type="ECO:0000313" key="5">
    <source>
        <dbReference type="EMBL" id="CAB4210323.1"/>
    </source>
</evidence>
<dbReference type="EMBL" id="LR797009">
    <property type="protein sequence ID" value="CAB4181278.1"/>
    <property type="molecule type" value="Genomic_DNA"/>
</dbReference>
<dbReference type="EMBL" id="LR798377">
    <property type="protein sequence ID" value="CAB5227436.1"/>
    <property type="molecule type" value="Genomic_DNA"/>
</dbReference>
<accession>A0A6J5Q4M5</accession>
<dbReference type="EMBL" id="LR796942">
    <property type="protein sequence ID" value="CAB4176498.1"/>
    <property type="molecule type" value="Genomic_DNA"/>
</dbReference>
<dbReference type="EMBL" id="LR797259">
    <property type="protein sequence ID" value="CAB4198238.1"/>
    <property type="molecule type" value="Genomic_DNA"/>
</dbReference>
<dbReference type="EMBL" id="LR796838">
    <property type="protein sequence ID" value="CAB4169143.1"/>
    <property type="molecule type" value="Genomic_DNA"/>
</dbReference>
<organism evidence="2">
    <name type="scientific">uncultured Caudovirales phage</name>
    <dbReference type="NCBI Taxonomy" id="2100421"/>
    <lineage>
        <taxon>Viruses</taxon>
        <taxon>Duplodnaviria</taxon>
        <taxon>Heunggongvirae</taxon>
        <taxon>Uroviricota</taxon>
        <taxon>Caudoviricetes</taxon>
        <taxon>Peduoviridae</taxon>
        <taxon>Maltschvirus</taxon>
        <taxon>Maltschvirus maltsch</taxon>
    </lineage>
</organism>
<evidence type="ECO:0000313" key="6">
    <source>
        <dbReference type="EMBL" id="CAB5227436.1"/>
    </source>
</evidence>
<protein>
    <submittedName>
        <fullName evidence="2">Uncharacterized protein</fullName>
    </submittedName>
</protein>
<evidence type="ECO:0000313" key="2">
    <source>
        <dbReference type="EMBL" id="CAB4176498.1"/>
    </source>
</evidence>
<proteinExistence type="predicted"/>
<evidence type="ECO:0000313" key="1">
    <source>
        <dbReference type="EMBL" id="CAB4169143.1"/>
    </source>
</evidence>
<dbReference type="EMBL" id="LR797361">
    <property type="protein sequence ID" value="CAB4210323.1"/>
    <property type="molecule type" value="Genomic_DNA"/>
</dbReference>
<sequence length="107" mass="11126">MATIDRLPGELNAKKPRGNSLSESAVFSISLAGQTATSEILSLVTGGLIAVVAASVANSGTTGVITMSMSKATMSAIPVGSYRWRTKLASGPNDETTYLEGWFEVTQ</sequence>
<gene>
    <name evidence="3" type="ORF">UFOVP1073_21</name>
    <name evidence="4" type="ORF">UFOVP1308_60</name>
    <name evidence="5" type="ORF">UFOVP1423_9</name>
    <name evidence="6" type="ORF">UFOVP1520_54</name>
    <name evidence="1" type="ORF">UFOVP898_23</name>
    <name evidence="2" type="ORF">UFOVP985_36</name>
</gene>
<name>A0A6J5Q4M5_9CAUD</name>
<evidence type="ECO:0000313" key="4">
    <source>
        <dbReference type="EMBL" id="CAB4198238.1"/>
    </source>
</evidence>
<reference evidence="2" key="1">
    <citation type="submission" date="2020-05" db="EMBL/GenBank/DDBJ databases">
        <authorList>
            <person name="Chiriac C."/>
            <person name="Salcher M."/>
            <person name="Ghai R."/>
            <person name="Kavagutti S V."/>
        </authorList>
    </citation>
    <scope>NUCLEOTIDE SEQUENCE</scope>
</reference>
<evidence type="ECO:0000313" key="3">
    <source>
        <dbReference type="EMBL" id="CAB4181278.1"/>
    </source>
</evidence>